<evidence type="ECO:0000256" key="1">
    <source>
        <dbReference type="ARBA" id="ARBA00004370"/>
    </source>
</evidence>
<evidence type="ECO:0000259" key="6">
    <source>
        <dbReference type="Pfam" id="PF13664"/>
    </source>
</evidence>
<evidence type="ECO:0000256" key="4">
    <source>
        <dbReference type="ARBA" id="ARBA00023136"/>
    </source>
</evidence>
<accession>G8TWN6</accession>
<keyword evidence="3 5" id="KW-1133">Transmembrane helix</keyword>
<reference evidence="7 8" key="2">
    <citation type="journal article" date="2012" name="Stand. Genomic Sci.">
        <title>Complete genome sequence of the moderately thermophilic mineral-sulfide-oxidizing firmicute Sulfobacillus acidophilus type strain (NAL(T)).</title>
        <authorList>
            <person name="Anderson I."/>
            <person name="Chertkov O."/>
            <person name="Chen A."/>
            <person name="Saunders E."/>
            <person name="Lapidus A."/>
            <person name="Nolan M."/>
            <person name="Lucas S."/>
            <person name="Hammon N."/>
            <person name="Deshpande S."/>
            <person name="Cheng J.F."/>
            <person name="Han C."/>
            <person name="Tapia R."/>
            <person name="Goodwin L.A."/>
            <person name="Pitluck S."/>
            <person name="Liolios K."/>
            <person name="Pagani I."/>
            <person name="Ivanova N."/>
            <person name="Mikhailova N."/>
            <person name="Pati A."/>
            <person name="Palaniappan K."/>
            <person name="Land M."/>
            <person name="Pan C."/>
            <person name="Rohde M."/>
            <person name="Pukall R."/>
            <person name="Goker M."/>
            <person name="Detter J.C."/>
            <person name="Woyke T."/>
            <person name="Bristow J."/>
            <person name="Eisen J.A."/>
            <person name="Markowitz V."/>
            <person name="Hugenholtz P."/>
            <person name="Kyrpides N.C."/>
            <person name="Klenk H.P."/>
            <person name="Mavromatis K."/>
        </authorList>
    </citation>
    <scope>NUCLEOTIDE SEQUENCE [LARGE SCALE GENOMIC DNA]</scope>
    <source>
        <strain evidence="8">ATCC 700253 / DSM 10332 / NAL</strain>
    </source>
</reference>
<keyword evidence="2 5" id="KW-0812">Transmembrane</keyword>
<dbReference type="GO" id="GO:0016020">
    <property type="term" value="C:membrane"/>
    <property type="evidence" value="ECO:0007669"/>
    <property type="project" value="UniProtKB-SubCell"/>
</dbReference>
<evidence type="ECO:0000313" key="7">
    <source>
        <dbReference type="EMBL" id="AEW06025.1"/>
    </source>
</evidence>
<feature type="transmembrane region" description="Helical" evidence="5">
    <location>
        <begin position="9"/>
        <end position="30"/>
    </location>
</feature>
<name>G8TWN6_SULAD</name>
<keyword evidence="8" id="KW-1185">Reference proteome</keyword>
<keyword evidence="4 5" id="KW-0472">Membrane</keyword>
<protein>
    <recommendedName>
        <fullName evidence="6">TMEM205-like domain-containing protein</fullName>
    </recommendedName>
</protein>
<evidence type="ECO:0000256" key="5">
    <source>
        <dbReference type="SAM" id="Phobius"/>
    </source>
</evidence>
<dbReference type="TCDB" id="9.A.55.1.14">
    <property type="family name" value="the tmem205 (tmem205) family"/>
</dbReference>
<sequence length="143" mass="15937">MRGVRFSQLFWRLGSGIWLGTIFFFFVGIAPNIFVLVPMPYSGRFVTHIFPLYYAIGLIAGGVAFLAGLALAWTSRRSGRWLLAAITGLAWVLLWYAYDLLLRMQHLSPNSGPFQGMHQTSIVVNTIVMVVLLVAYVIEALVA</sequence>
<gene>
    <name evidence="7" type="ordered locus">Sulac_2563</name>
</gene>
<proteinExistence type="predicted"/>
<feature type="transmembrane region" description="Helical" evidence="5">
    <location>
        <begin position="118"/>
        <end position="138"/>
    </location>
</feature>
<organism evidence="7 8">
    <name type="scientific">Sulfobacillus acidophilus (strain ATCC 700253 / DSM 10332 / NAL)</name>
    <dbReference type="NCBI Taxonomy" id="679936"/>
    <lineage>
        <taxon>Bacteria</taxon>
        <taxon>Bacillati</taxon>
        <taxon>Bacillota</taxon>
        <taxon>Clostridia</taxon>
        <taxon>Eubacteriales</taxon>
        <taxon>Clostridiales Family XVII. Incertae Sedis</taxon>
        <taxon>Sulfobacillus</taxon>
    </lineage>
</organism>
<dbReference type="EMBL" id="CP003179">
    <property type="protein sequence ID" value="AEW06025.1"/>
    <property type="molecule type" value="Genomic_DNA"/>
</dbReference>
<evidence type="ECO:0000256" key="2">
    <source>
        <dbReference type="ARBA" id="ARBA00022692"/>
    </source>
</evidence>
<dbReference type="KEGG" id="sap:Sulac_2563"/>
<dbReference type="AlphaFoldDB" id="G8TWN6"/>
<dbReference type="STRING" id="679936.Sulac_2563"/>
<comment type="subcellular location">
    <subcellularLocation>
        <location evidence="1">Membrane</location>
    </subcellularLocation>
</comment>
<feature type="transmembrane region" description="Helical" evidence="5">
    <location>
        <begin position="50"/>
        <end position="74"/>
    </location>
</feature>
<dbReference type="InterPro" id="IPR025423">
    <property type="entry name" value="TMEM205-like"/>
</dbReference>
<feature type="domain" description="TMEM205-like" evidence="6">
    <location>
        <begin position="15"/>
        <end position="96"/>
    </location>
</feature>
<dbReference type="PATRIC" id="fig|679936.5.peg.2652"/>
<dbReference type="Proteomes" id="UP000005439">
    <property type="component" value="Chromosome"/>
</dbReference>
<dbReference type="Pfam" id="PF13664">
    <property type="entry name" value="DUF4149"/>
    <property type="match status" value="1"/>
</dbReference>
<evidence type="ECO:0000313" key="8">
    <source>
        <dbReference type="Proteomes" id="UP000005439"/>
    </source>
</evidence>
<evidence type="ECO:0000256" key="3">
    <source>
        <dbReference type="ARBA" id="ARBA00022989"/>
    </source>
</evidence>
<dbReference type="HOGENOM" id="CLU_1805166_0_0_9"/>
<feature type="transmembrane region" description="Helical" evidence="5">
    <location>
        <begin position="81"/>
        <end position="98"/>
    </location>
</feature>
<reference evidence="8" key="1">
    <citation type="submission" date="2011-12" db="EMBL/GenBank/DDBJ databases">
        <title>The complete genome of chromosome of Sulfobacillus acidophilus DSM 10332.</title>
        <authorList>
            <person name="Lucas S."/>
            <person name="Han J."/>
            <person name="Lapidus A."/>
            <person name="Bruce D."/>
            <person name="Goodwin L."/>
            <person name="Pitluck S."/>
            <person name="Peters L."/>
            <person name="Kyrpides N."/>
            <person name="Mavromatis K."/>
            <person name="Ivanova N."/>
            <person name="Mikhailova N."/>
            <person name="Chertkov O."/>
            <person name="Saunders E."/>
            <person name="Detter J.C."/>
            <person name="Tapia R."/>
            <person name="Han C."/>
            <person name="Land M."/>
            <person name="Hauser L."/>
            <person name="Markowitz V."/>
            <person name="Cheng J.-F."/>
            <person name="Hugenholtz P."/>
            <person name="Woyke T."/>
            <person name="Wu D."/>
            <person name="Pukall R."/>
            <person name="Gehrich-Schroeter G."/>
            <person name="Schneider S."/>
            <person name="Klenk H.-P."/>
            <person name="Eisen J.A."/>
        </authorList>
    </citation>
    <scope>NUCLEOTIDE SEQUENCE [LARGE SCALE GENOMIC DNA]</scope>
    <source>
        <strain evidence="8">ATCC 700253 / DSM 10332 / NAL</strain>
    </source>
</reference>